<organism evidence="2">
    <name type="scientific">hydrocarbon metagenome</name>
    <dbReference type="NCBI Taxonomy" id="938273"/>
    <lineage>
        <taxon>unclassified sequences</taxon>
        <taxon>metagenomes</taxon>
        <taxon>ecological metagenomes</taxon>
    </lineage>
</organism>
<feature type="compositionally biased region" description="Low complexity" evidence="1">
    <location>
        <begin position="19"/>
        <end position="44"/>
    </location>
</feature>
<comment type="caution">
    <text evidence="2">The sequence shown here is derived from an EMBL/GenBank/DDBJ whole genome shotgun (WGS) entry which is preliminary data.</text>
</comment>
<gene>
    <name evidence="2" type="ORF">ASZ90_000671</name>
</gene>
<accession>A0A0W8G8G8</accession>
<evidence type="ECO:0000256" key="1">
    <source>
        <dbReference type="SAM" id="MobiDB-lite"/>
    </source>
</evidence>
<feature type="compositionally biased region" description="Low complexity" evidence="1">
    <location>
        <begin position="1"/>
        <end position="10"/>
    </location>
</feature>
<protein>
    <submittedName>
        <fullName evidence="2">Uncharacterized protein</fullName>
    </submittedName>
</protein>
<name>A0A0W8G8G8_9ZZZZ</name>
<sequence length="126" mass="13007">MLGSAALAQPPATPGPGGTVQAPGQDQFRAQSPPGQPPAAAADPRQGERWLVSYRGCIERNAAGLAAHGGGVRQVAETAYGACRHLVDMAGVPAERRDALEQAAWSYALQTALRRMEGEGGYGVTP</sequence>
<dbReference type="EMBL" id="LNQE01000086">
    <property type="protein sequence ID" value="KUG29424.1"/>
    <property type="molecule type" value="Genomic_DNA"/>
</dbReference>
<proteinExistence type="predicted"/>
<reference evidence="2" key="1">
    <citation type="journal article" date="2015" name="Proc. Natl. Acad. Sci. U.S.A.">
        <title>Networks of energetic and metabolic interactions define dynamics in microbial communities.</title>
        <authorList>
            <person name="Embree M."/>
            <person name="Liu J.K."/>
            <person name="Al-Bassam M.M."/>
            <person name="Zengler K."/>
        </authorList>
    </citation>
    <scope>NUCLEOTIDE SEQUENCE</scope>
</reference>
<dbReference type="AlphaFoldDB" id="A0A0W8G8G8"/>
<feature type="region of interest" description="Disordered" evidence="1">
    <location>
        <begin position="1"/>
        <end position="46"/>
    </location>
</feature>
<evidence type="ECO:0000313" key="2">
    <source>
        <dbReference type="EMBL" id="KUG29424.1"/>
    </source>
</evidence>